<keyword evidence="7" id="KW-0458">Lysosome</keyword>
<comment type="subcellular location">
    <subcellularLocation>
        <location evidence="1">Lysosome membrane</location>
        <topology evidence="1">Multi-pass membrane protein</topology>
    </subcellularLocation>
</comment>
<keyword evidence="3" id="KW-0029">Amino-acid transport</keyword>
<dbReference type="Proteomes" id="UP000054047">
    <property type="component" value="Unassembled WGS sequence"/>
</dbReference>
<proteinExistence type="predicted"/>
<gene>
    <name evidence="8" type="ORF">ANCDUO_06092</name>
</gene>
<dbReference type="PANTHER" id="PTHR22950:SF244">
    <property type="entry name" value="NEUTRAL AMINO ACID TRANSPORTER 9"/>
    <property type="match status" value="1"/>
</dbReference>
<keyword evidence="4" id="KW-0915">Sodium</keyword>
<evidence type="ECO:0000256" key="3">
    <source>
        <dbReference type="ARBA" id="ARBA00022970"/>
    </source>
</evidence>
<evidence type="ECO:0000256" key="6">
    <source>
        <dbReference type="ARBA" id="ARBA00023180"/>
    </source>
</evidence>
<dbReference type="EMBL" id="KN728556">
    <property type="protein sequence ID" value="KIH63604.1"/>
    <property type="molecule type" value="Genomic_DNA"/>
</dbReference>
<keyword evidence="6" id="KW-0325">Glycoprotein</keyword>
<reference evidence="8 9" key="1">
    <citation type="submission" date="2013-12" db="EMBL/GenBank/DDBJ databases">
        <title>Draft genome of the parsitic nematode Ancylostoma duodenale.</title>
        <authorList>
            <person name="Mitreva M."/>
        </authorList>
    </citation>
    <scope>NUCLEOTIDE SEQUENCE [LARGE SCALE GENOMIC DNA]</scope>
    <source>
        <strain evidence="8 9">Zhejiang</strain>
    </source>
</reference>
<dbReference type="PANTHER" id="PTHR22950">
    <property type="entry name" value="AMINO ACID TRANSPORTER"/>
    <property type="match status" value="1"/>
</dbReference>
<protein>
    <submittedName>
        <fullName evidence="8">Uncharacterized protein</fullName>
    </submittedName>
</protein>
<evidence type="ECO:0000313" key="9">
    <source>
        <dbReference type="Proteomes" id="UP000054047"/>
    </source>
</evidence>
<keyword evidence="5" id="KW-1015">Disulfide bond</keyword>
<evidence type="ECO:0000256" key="7">
    <source>
        <dbReference type="ARBA" id="ARBA00023228"/>
    </source>
</evidence>
<dbReference type="GO" id="GO:0005765">
    <property type="term" value="C:lysosomal membrane"/>
    <property type="evidence" value="ECO:0007669"/>
    <property type="project" value="UniProtKB-SubCell"/>
</dbReference>
<evidence type="ECO:0000256" key="4">
    <source>
        <dbReference type="ARBA" id="ARBA00023053"/>
    </source>
</evidence>
<name>A0A0C2GX06_9BILA</name>
<evidence type="ECO:0000313" key="8">
    <source>
        <dbReference type="EMBL" id="KIH63604.1"/>
    </source>
</evidence>
<evidence type="ECO:0000256" key="2">
    <source>
        <dbReference type="ARBA" id="ARBA00022448"/>
    </source>
</evidence>
<keyword evidence="9" id="KW-1185">Reference proteome</keyword>
<evidence type="ECO:0000256" key="5">
    <source>
        <dbReference type="ARBA" id="ARBA00023157"/>
    </source>
</evidence>
<organism evidence="8 9">
    <name type="scientific">Ancylostoma duodenale</name>
    <dbReference type="NCBI Taxonomy" id="51022"/>
    <lineage>
        <taxon>Eukaryota</taxon>
        <taxon>Metazoa</taxon>
        <taxon>Ecdysozoa</taxon>
        <taxon>Nematoda</taxon>
        <taxon>Chromadorea</taxon>
        <taxon>Rhabditida</taxon>
        <taxon>Rhabditina</taxon>
        <taxon>Rhabditomorpha</taxon>
        <taxon>Strongyloidea</taxon>
        <taxon>Ancylostomatidae</taxon>
        <taxon>Ancylostomatinae</taxon>
        <taxon>Ancylostoma</taxon>
    </lineage>
</organism>
<dbReference type="GO" id="GO:0015179">
    <property type="term" value="F:L-amino acid transmembrane transporter activity"/>
    <property type="evidence" value="ECO:0007669"/>
    <property type="project" value="TreeGrafter"/>
</dbReference>
<keyword evidence="2" id="KW-0813">Transport</keyword>
<accession>A0A0C2GX06</accession>
<evidence type="ECO:0000256" key="1">
    <source>
        <dbReference type="ARBA" id="ARBA00004155"/>
    </source>
</evidence>
<sequence length="243" mass="27521">MVSLHSEDDYRDHNMALRYRLYSRLDPGGQQLRMPDHVIPSEYFSILPFDDMKDSSGKQSSLVTIFSLWNTMMGTSLLAMPWALQQLLLGHCGITNTIYAKHCAQSEASGFTAGMDPVLLEFSDVCRYFLGRGEALQPNSSTIPVMENKTFTCDVYCPMDESLPPLLEERGSHLLVDGLFPSSWDFDQLWQLQNFLNNFGAGDILSSTARMFLLFQMITVLPLLMFLIRSQLCYAFLGKTWPG</sequence>
<dbReference type="OrthoDB" id="294730at2759"/>
<dbReference type="AlphaFoldDB" id="A0A0C2GX06"/>